<dbReference type="AlphaFoldDB" id="A0A918VXK6"/>
<proteinExistence type="predicted"/>
<keyword evidence="3" id="KW-1185">Reference proteome</keyword>
<keyword evidence="1" id="KW-0175">Coiled coil</keyword>
<accession>A0A918VXK6</accession>
<dbReference type="Proteomes" id="UP000610456">
    <property type="component" value="Unassembled WGS sequence"/>
</dbReference>
<sequence length="65" mass="7478">MKKYLLGLLKLRMIELTDKINKLENQYRGATASGLSGLGASVDEVRDEMEKIKSYQERLKEMDLD</sequence>
<dbReference type="RefSeq" id="WP_189603773.1">
    <property type="nucleotide sequence ID" value="NZ_BMXB01000002.1"/>
</dbReference>
<protein>
    <submittedName>
        <fullName evidence="2">Uncharacterized protein</fullName>
    </submittedName>
</protein>
<gene>
    <name evidence="2" type="ORF">GCM10007103_11810</name>
</gene>
<organism evidence="2 3">
    <name type="scientific">Salinimicrobium marinum</name>
    <dbReference type="NCBI Taxonomy" id="680283"/>
    <lineage>
        <taxon>Bacteria</taxon>
        <taxon>Pseudomonadati</taxon>
        <taxon>Bacteroidota</taxon>
        <taxon>Flavobacteriia</taxon>
        <taxon>Flavobacteriales</taxon>
        <taxon>Flavobacteriaceae</taxon>
        <taxon>Salinimicrobium</taxon>
    </lineage>
</organism>
<name>A0A918VXK6_9FLAO</name>
<reference evidence="2" key="1">
    <citation type="journal article" date="2014" name="Int. J. Syst. Evol. Microbiol.">
        <title>Complete genome sequence of Corynebacterium casei LMG S-19264T (=DSM 44701T), isolated from a smear-ripened cheese.</title>
        <authorList>
            <consortium name="US DOE Joint Genome Institute (JGI-PGF)"/>
            <person name="Walter F."/>
            <person name="Albersmeier A."/>
            <person name="Kalinowski J."/>
            <person name="Ruckert C."/>
        </authorList>
    </citation>
    <scope>NUCLEOTIDE SEQUENCE</scope>
    <source>
        <strain evidence="2">KCTC 12719</strain>
    </source>
</reference>
<evidence type="ECO:0000313" key="3">
    <source>
        <dbReference type="Proteomes" id="UP000610456"/>
    </source>
</evidence>
<comment type="caution">
    <text evidence="2">The sequence shown here is derived from an EMBL/GenBank/DDBJ whole genome shotgun (WGS) entry which is preliminary data.</text>
</comment>
<evidence type="ECO:0000313" key="2">
    <source>
        <dbReference type="EMBL" id="GHA31804.1"/>
    </source>
</evidence>
<reference evidence="2" key="2">
    <citation type="submission" date="2020-09" db="EMBL/GenBank/DDBJ databases">
        <authorList>
            <person name="Sun Q."/>
            <person name="Kim S."/>
        </authorList>
    </citation>
    <scope>NUCLEOTIDE SEQUENCE</scope>
    <source>
        <strain evidence="2">KCTC 12719</strain>
    </source>
</reference>
<dbReference type="EMBL" id="BMXB01000002">
    <property type="protein sequence ID" value="GHA31804.1"/>
    <property type="molecule type" value="Genomic_DNA"/>
</dbReference>
<feature type="coiled-coil region" evidence="1">
    <location>
        <begin position="6"/>
        <end position="65"/>
    </location>
</feature>
<evidence type="ECO:0000256" key="1">
    <source>
        <dbReference type="SAM" id="Coils"/>
    </source>
</evidence>